<dbReference type="AlphaFoldDB" id="A0AAD9HK52"/>
<dbReference type="Proteomes" id="UP001232148">
    <property type="component" value="Unassembled WGS sequence"/>
</dbReference>
<protein>
    <submittedName>
        <fullName evidence="2">Uncharacterized protein</fullName>
    </submittedName>
</protein>
<keyword evidence="3" id="KW-1185">Reference proteome</keyword>
<accession>A0AAD9HK52</accession>
<organism evidence="2 3">
    <name type="scientific">Colletotrichum zoysiae</name>
    <dbReference type="NCBI Taxonomy" id="1216348"/>
    <lineage>
        <taxon>Eukaryota</taxon>
        <taxon>Fungi</taxon>
        <taxon>Dikarya</taxon>
        <taxon>Ascomycota</taxon>
        <taxon>Pezizomycotina</taxon>
        <taxon>Sordariomycetes</taxon>
        <taxon>Hypocreomycetidae</taxon>
        <taxon>Glomerellales</taxon>
        <taxon>Glomerellaceae</taxon>
        <taxon>Colletotrichum</taxon>
        <taxon>Colletotrichum graminicola species complex</taxon>
    </lineage>
</organism>
<name>A0AAD9HK52_9PEZI</name>
<evidence type="ECO:0000313" key="2">
    <source>
        <dbReference type="EMBL" id="KAK2030601.1"/>
    </source>
</evidence>
<comment type="caution">
    <text evidence="2">The sequence shown here is derived from an EMBL/GenBank/DDBJ whole genome shotgun (WGS) entry which is preliminary data.</text>
</comment>
<proteinExistence type="predicted"/>
<evidence type="ECO:0000313" key="3">
    <source>
        <dbReference type="Proteomes" id="UP001232148"/>
    </source>
</evidence>
<reference evidence="2" key="1">
    <citation type="submission" date="2021-06" db="EMBL/GenBank/DDBJ databases">
        <title>Comparative genomics, transcriptomics and evolutionary studies reveal genomic signatures of adaptation to plant cell wall in hemibiotrophic fungi.</title>
        <authorList>
            <consortium name="DOE Joint Genome Institute"/>
            <person name="Baroncelli R."/>
            <person name="Diaz J.F."/>
            <person name="Benocci T."/>
            <person name="Peng M."/>
            <person name="Battaglia E."/>
            <person name="Haridas S."/>
            <person name="Andreopoulos W."/>
            <person name="Labutti K."/>
            <person name="Pangilinan J."/>
            <person name="Floch G.L."/>
            <person name="Makela M.R."/>
            <person name="Henrissat B."/>
            <person name="Grigoriev I.V."/>
            <person name="Crouch J.A."/>
            <person name="De Vries R.P."/>
            <person name="Sukno S.A."/>
            <person name="Thon M.R."/>
        </authorList>
    </citation>
    <scope>NUCLEOTIDE SEQUENCE</scope>
    <source>
        <strain evidence="2">MAFF235873</strain>
    </source>
</reference>
<feature type="compositionally biased region" description="Basic and acidic residues" evidence="1">
    <location>
        <begin position="23"/>
        <end position="37"/>
    </location>
</feature>
<feature type="region of interest" description="Disordered" evidence="1">
    <location>
        <begin position="1"/>
        <end position="61"/>
    </location>
</feature>
<gene>
    <name evidence="2" type="ORF">LX32DRAFT_316853</name>
</gene>
<evidence type="ECO:0000256" key="1">
    <source>
        <dbReference type="SAM" id="MobiDB-lite"/>
    </source>
</evidence>
<sequence>MSTQSRGLGAHGREWGGEETGEGGERFGRRPADRHPSEGWLWRGSLPKDTADPFSCRSPSVPHRREVKRWVMMVCVVGMPAGKPRSAVKFVLRREGEPKELMAPCII</sequence>
<dbReference type="EMBL" id="MU842849">
    <property type="protein sequence ID" value="KAK2030601.1"/>
    <property type="molecule type" value="Genomic_DNA"/>
</dbReference>